<reference evidence="1" key="1">
    <citation type="journal article" date="2023" name="bioRxiv">
        <title>Improved chromosome-level genome assembly for marigold (Tagetes erecta).</title>
        <authorList>
            <person name="Jiang F."/>
            <person name="Yuan L."/>
            <person name="Wang S."/>
            <person name="Wang H."/>
            <person name="Xu D."/>
            <person name="Wang A."/>
            <person name="Fan W."/>
        </authorList>
    </citation>
    <scope>NUCLEOTIDE SEQUENCE</scope>
    <source>
        <strain evidence="1">WSJ</strain>
        <tissue evidence="1">Leaf</tissue>
    </source>
</reference>
<dbReference type="EMBL" id="JAUHHV010000006">
    <property type="protein sequence ID" value="KAK1421586.1"/>
    <property type="molecule type" value="Genomic_DNA"/>
</dbReference>
<dbReference type="Proteomes" id="UP001229421">
    <property type="component" value="Unassembled WGS sequence"/>
</dbReference>
<keyword evidence="2" id="KW-1185">Reference proteome</keyword>
<dbReference type="AlphaFoldDB" id="A0AAD8KI60"/>
<protein>
    <submittedName>
        <fullName evidence="1">Uncharacterized protein</fullName>
    </submittedName>
</protein>
<comment type="caution">
    <text evidence="1">The sequence shown here is derived from an EMBL/GenBank/DDBJ whole genome shotgun (WGS) entry which is preliminary data.</text>
</comment>
<sequence>MEGDSLFKINNNLSGDDKDGVKCASKSQGGNYFQTICVHDDDSQKKMDDLKVGNSTRNIRAPTVLSKVNVIYSLRVKDGACVSYAEGFQGGSVMEKQAVEILERVLFEVQRGHQIPFDPGVILKTRGRVFSRGGV</sequence>
<proteinExistence type="predicted"/>
<evidence type="ECO:0000313" key="2">
    <source>
        <dbReference type="Proteomes" id="UP001229421"/>
    </source>
</evidence>
<organism evidence="1 2">
    <name type="scientific">Tagetes erecta</name>
    <name type="common">African marigold</name>
    <dbReference type="NCBI Taxonomy" id="13708"/>
    <lineage>
        <taxon>Eukaryota</taxon>
        <taxon>Viridiplantae</taxon>
        <taxon>Streptophyta</taxon>
        <taxon>Embryophyta</taxon>
        <taxon>Tracheophyta</taxon>
        <taxon>Spermatophyta</taxon>
        <taxon>Magnoliopsida</taxon>
        <taxon>eudicotyledons</taxon>
        <taxon>Gunneridae</taxon>
        <taxon>Pentapetalae</taxon>
        <taxon>asterids</taxon>
        <taxon>campanulids</taxon>
        <taxon>Asterales</taxon>
        <taxon>Asteraceae</taxon>
        <taxon>Asteroideae</taxon>
        <taxon>Heliantheae alliance</taxon>
        <taxon>Tageteae</taxon>
        <taxon>Tagetes</taxon>
    </lineage>
</organism>
<accession>A0AAD8KI60</accession>
<name>A0AAD8KI60_TARER</name>
<gene>
    <name evidence="1" type="ORF">QVD17_24050</name>
</gene>
<evidence type="ECO:0000313" key="1">
    <source>
        <dbReference type="EMBL" id="KAK1421586.1"/>
    </source>
</evidence>